<proteinExistence type="predicted"/>
<dbReference type="AlphaFoldDB" id="A0A6G1IQW2"/>
<dbReference type="OrthoDB" id="9991317at2759"/>
<dbReference type="EMBL" id="MU005595">
    <property type="protein sequence ID" value="KAF2680637.1"/>
    <property type="molecule type" value="Genomic_DNA"/>
</dbReference>
<reference evidence="1" key="1">
    <citation type="journal article" date="2020" name="Stud. Mycol.">
        <title>101 Dothideomycetes genomes: a test case for predicting lifestyles and emergence of pathogens.</title>
        <authorList>
            <person name="Haridas S."/>
            <person name="Albert R."/>
            <person name="Binder M."/>
            <person name="Bloem J."/>
            <person name="Labutti K."/>
            <person name="Salamov A."/>
            <person name="Andreopoulos B."/>
            <person name="Baker S."/>
            <person name="Barry K."/>
            <person name="Bills G."/>
            <person name="Bluhm B."/>
            <person name="Cannon C."/>
            <person name="Castanera R."/>
            <person name="Culley D."/>
            <person name="Daum C."/>
            <person name="Ezra D."/>
            <person name="Gonzalez J."/>
            <person name="Henrissat B."/>
            <person name="Kuo A."/>
            <person name="Liang C."/>
            <person name="Lipzen A."/>
            <person name="Lutzoni F."/>
            <person name="Magnuson J."/>
            <person name="Mondo S."/>
            <person name="Nolan M."/>
            <person name="Ohm R."/>
            <person name="Pangilinan J."/>
            <person name="Park H.-J."/>
            <person name="Ramirez L."/>
            <person name="Alfaro M."/>
            <person name="Sun H."/>
            <person name="Tritt A."/>
            <person name="Yoshinaga Y."/>
            <person name="Zwiers L.-H."/>
            <person name="Turgeon B."/>
            <person name="Goodwin S."/>
            <person name="Spatafora J."/>
            <person name="Crous P."/>
            <person name="Grigoriev I."/>
        </authorList>
    </citation>
    <scope>NUCLEOTIDE SEQUENCE</scope>
    <source>
        <strain evidence="1">CBS 122367</strain>
    </source>
</reference>
<dbReference type="Pfam" id="PF13374">
    <property type="entry name" value="TPR_10"/>
    <property type="match status" value="1"/>
</dbReference>
<accession>A0A6G1IQW2</accession>
<sequence length="87" mass="9942">MHYAVLKTKEFQRWGRIQDLEEAIKKGKHAVAATKEDDDVYAGRLNNVGIMLECRYERTGKMEDLEEAISIARQAVKVTPEDHPDLA</sequence>
<keyword evidence="2" id="KW-1185">Reference proteome</keyword>
<feature type="non-terminal residue" evidence="1">
    <location>
        <position position="87"/>
    </location>
</feature>
<evidence type="ECO:0008006" key="3">
    <source>
        <dbReference type="Google" id="ProtNLM"/>
    </source>
</evidence>
<gene>
    <name evidence="1" type="ORF">K458DRAFT_311228</name>
</gene>
<organism evidence="1 2">
    <name type="scientific">Lentithecium fluviatile CBS 122367</name>
    <dbReference type="NCBI Taxonomy" id="1168545"/>
    <lineage>
        <taxon>Eukaryota</taxon>
        <taxon>Fungi</taxon>
        <taxon>Dikarya</taxon>
        <taxon>Ascomycota</taxon>
        <taxon>Pezizomycotina</taxon>
        <taxon>Dothideomycetes</taxon>
        <taxon>Pleosporomycetidae</taxon>
        <taxon>Pleosporales</taxon>
        <taxon>Massarineae</taxon>
        <taxon>Lentitheciaceae</taxon>
        <taxon>Lentithecium</taxon>
    </lineage>
</organism>
<dbReference type="InterPro" id="IPR011990">
    <property type="entry name" value="TPR-like_helical_dom_sf"/>
</dbReference>
<dbReference type="Proteomes" id="UP000799291">
    <property type="component" value="Unassembled WGS sequence"/>
</dbReference>
<name>A0A6G1IQW2_9PLEO</name>
<evidence type="ECO:0000313" key="1">
    <source>
        <dbReference type="EMBL" id="KAF2680637.1"/>
    </source>
</evidence>
<evidence type="ECO:0000313" key="2">
    <source>
        <dbReference type="Proteomes" id="UP000799291"/>
    </source>
</evidence>
<dbReference type="Gene3D" id="1.25.40.10">
    <property type="entry name" value="Tetratricopeptide repeat domain"/>
    <property type="match status" value="1"/>
</dbReference>
<protein>
    <recommendedName>
        <fullName evidence="3">TPR-like protein</fullName>
    </recommendedName>
</protein>